<evidence type="ECO:0000313" key="2">
    <source>
        <dbReference type="Proteomes" id="UP000824533"/>
    </source>
</evidence>
<name>A0ACC1D059_9NEOP</name>
<dbReference type="Proteomes" id="UP000824533">
    <property type="component" value="Linkage Group LG12"/>
</dbReference>
<proteinExistence type="predicted"/>
<keyword evidence="2" id="KW-1185">Reference proteome</keyword>
<organism evidence="1 2">
    <name type="scientific">Dendrolimus kikuchii</name>
    <dbReference type="NCBI Taxonomy" id="765133"/>
    <lineage>
        <taxon>Eukaryota</taxon>
        <taxon>Metazoa</taxon>
        <taxon>Ecdysozoa</taxon>
        <taxon>Arthropoda</taxon>
        <taxon>Hexapoda</taxon>
        <taxon>Insecta</taxon>
        <taxon>Pterygota</taxon>
        <taxon>Neoptera</taxon>
        <taxon>Endopterygota</taxon>
        <taxon>Lepidoptera</taxon>
        <taxon>Glossata</taxon>
        <taxon>Ditrysia</taxon>
        <taxon>Bombycoidea</taxon>
        <taxon>Lasiocampidae</taxon>
        <taxon>Dendrolimus</taxon>
    </lineage>
</organism>
<protein>
    <submittedName>
        <fullName evidence="1">Uncharacterized protein</fullName>
    </submittedName>
</protein>
<reference evidence="1 2" key="1">
    <citation type="journal article" date="2021" name="Front. Genet.">
        <title>Chromosome-Level Genome Assembly Reveals Significant Gene Expansion in the Toll and IMD Signaling Pathways of Dendrolimus kikuchii.</title>
        <authorList>
            <person name="Zhou J."/>
            <person name="Wu P."/>
            <person name="Xiong Z."/>
            <person name="Liu N."/>
            <person name="Zhao N."/>
            <person name="Ji M."/>
            <person name="Qiu Y."/>
            <person name="Yang B."/>
        </authorList>
    </citation>
    <scope>NUCLEOTIDE SEQUENCE [LARGE SCALE GENOMIC DNA]</scope>
    <source>
        <strain evidence="1">Ann1</strain>
    </source>
</reference>
<gene>
    <name evidence="1" type="ORF">K1T71_007328</name>
</gene>
<sequence length="80" mass="8475">MQRAACTTLNITFTFKVTIIIRLLPSLQGQVGLVSRIDSGTSTECAGTSSEITAGAPADTHTRLIDDGQLLTELNAVKLK</sequence>
<comment type="caution">
    <text evidence="1">The sequence shown here is derived from an EMBL/GenBank/DDBJ whole genome shotgun (WGS) entry which is preliminary data.</text>
</comment>
<dbReference type="EMBL" id="CM034398">
    <property type="protein sequence ID" value="KAJ0177319.1"/>
    <property type="molecule type" value="Genomic_DNA"/>
</dbReference>
<evidence type="ECO:0000313" key="1">
    <source>
        <dbReference type="EMBL" id="KAJ0177319.1"/>
    </source>
</evidence>
<accession>A0ACC1D059</accession>